<proteinExistence type="predicted"/>
<dbReference type="AlphaFoldDB" id="A0A239KFW2"/>
<sequence>MKYLIGVFFSLTLLSASAQDGMKRPDIPGDLMVDVGFNVWSSMPGPLKKKVFASKSIGVYYSKRKVLNNKLSFNYGLGLGMEKISLGDSSTLFSNTIVDDTLRSVVINPNPHNFDKNRLAVTYLDIPLELRFHPKGTEEGEGLFIGAGAIIGLRLNAHTKWKYENNGETVIEKTSGEFNLNSLRYGYQVRAGFKGVHFFYKRYTSNVFQDSFQDGSNPVMTTIGINVTGF</sequence>
<keyword evidence="4" id="KW-1185">Reference proteome</keyword>
<feature type="domain" description="Outer membrane protein beta-barrel" evidence="2">
    <location>
        <begin position="35"/>
        <end position="198"/>
    </location>
</feature>
<keyword evidence="1" id="KW-0732">Signal</keyword>
<gene>
    <name evidence="3" type="ORF">SAMN05421640_2647</name>
</gene>
<dbReference type="Proteomes" id="UP000198393">
    <property type="component" value="Unassembled WGS sequence"/>
</dbReference>
<evidence type="ECO:0000313" key="4">
    <source>
        <dbReference type="Proteomes" id="UP000198393"/>
    </source>
</evidence>
<feature type="signal peptide" evidence="1">
    <location>
        <begin position="1"/>
        <end position="18"/>
    </location>
</feature>
<dbReference type="OrthoDB" id="959017at2"/>
<evidence type="ECO:0000256" key="1">
    <source>
        <dbReference type="SAM" id="SignalP"/>
    </source>
</evidence>
<dbReference type="EMBL" id="FZPD01000004">
    <property type="protein sequence ID" value="SNT17256.1"/>
    <property type="molecule type" value="Genomic_DNA"/>
</dbReference>
<reference evidence="3 4" key="1">
    <citation type="submission" date="2017-06" db="EMBL/GenBank/DDBJ databases">
        <authorList>
            <person name="Kim H.J."/>
            <person name="Triplett B.A."/>
        </authorList>
    </citation>
    <scope>NUCLEOTIDE SEQUENCE [LARGE SCALE GENOMIC DNA]</scope>
    <source>
        <strain evidence="3 4">DSM 19307</strain>
    </source>
</reference>
<evidence type="ECO:0000313" key="3">
    <source>
        <dbReference type="EMBL" id="SNT17256.1"/>
    </source>
</evidence>
<protein>
    <submittedName>
        <fullName evidence="3">Outer membrane protein beta-barrel domain-containing protein</fullName>
    </submittedName>
</protein>
<organism evidence="3 4">
    <name type="scientific">Ekhidna lutea</name>
    <dbReference type="NCBI Taxonomy" id="447679"/>
    <lineage>
        <taxon>Bacteria</taxon>
        <taxon>Pseudomonadati</taxon>
        <taxon>Bacteroidota</taxon>
        <taxon>Cytophagia</taxon>
        <taxon>Cytophagales</taxon>
        <taxon>Reichenbachiellaceae</taxon>
        <taxon>Ekhidna</taxon>
    </lineage>
</organism>
<dbReference type="Pfam" id="PF13568">
    <property type="entry name" value="OMP_b-brl_2"/>
    <property type="match status" value="1"/>
</dbReference>
<dbReference type="RefSeq" id="WP_089357338.1">
    <property type="nucleotide sequence ID" value="NZ_FZPD01000004.1"/>
</dbReference>
<feature type="chain" id="PRO_5012059903" evidence="1">
    <location>
        <begin position="19"/>
        <end position="230"/>
    </location>
</feature>
<accession>A0A239KFW2</accession>
<dbReference type="InterPro" id="IPR025665">
    <property type="entry name" value="Beta-barrel_OMP_2"/>
</dbReference>
<name>A0A239KFW2_EKHLU</name>
<evidence type="ECO:0000259" key="2">
    <source>
        <dbReference type="Pfam" id="PF13568"/>
    </source>
</evidence>